<evidence type="ECO:0000259" key="11">
    <source>
        <dbReference type="Pfam" id="PF02230"/>
    </source>
</evidence>
<dbReference type="GO" id="GO:0005737">
    <property type="term" value="C:cytoplasm"/>
    <property type="evidence" value="ECO:0007669"/>
    <property type="project" value="TreeGrafter"/>
</dbReference>
<dbReference type="SUPFAM" id="SSF53474">
    <property type="entry name" value="alpha/beta-Hydrolases"/>
    <property type="match status" value="1"/>
</dbReference>
<dbReference type="EMBL" id="JAJSPL020000042">
    <property type="protein sequence ID" value="KAK7734756.1"/>
    <property type="molecule type" value="Genomic_DNA"/>
</dbReference>
<dbReference type="Gene3D" id="3.40.50.1820">
    <property type="entry name" value="alpha/beta hydrolase"/>
    <property type="match status" value="1"/>
</dbReference>
<comment type="caution">
    <text evidence="12">The sequence shown here is derived from an EMBL/GenBank/DDBJ whole genome shotgun (WGS) entry which is preliminary data.</text>
</comment>
<organism evidence="12 13">
    <name type="scientific">Cytospora paraplurivora</name>
    <dbReference type="NCBI Taxonomy" id="2898453"/>
    <lineage>
        <taxon>Eukaryota</taxon>
        <taxon>Fungi</taxon>
        <taxon>Dikarya</taxon>
        <taxon>Ascomycota</taxon>
        <taxon>Pezizomycotina</taxon>
        <taxon>Sordariomycetes</taxon>
        <taxon>Sordariomycetidae</taxon>
        <taxon>Diaporthales</taxon>
        <taxon>Cytosporaceae</taxon>
        <taxon>Cytospora</taxon>
    </lineage>
</organism>
<dbReference type="PANTHER" id="PTHR10655">
    <property type="entry name" value="LYSOPHOSPHOLIPASE-RELATED"/>
    <property type="match status" value="1"/>
</dbReference>
<evidence type="ECO:0000256" key="4">
    <source>
        <dbReference type="ARBA" id="ARBA00022487"/>
    </source>
</evidence>
<evidence type="ECO:0000256" key="7">
    <source>
        <dbReference type="ARBA" id="ARBA00029392"/>
    </source>
</evidence>
<gene>
    <name evidence="12" type="ORF">SLS53_007862</name>
</gene>
<dbReference type="GO" id="GO:0052689">
    <property type="term" value="F:carboxylic ester hydrolase activity"/>
    <property type="evidence" value="ECO:0007669"/>
    <property type="project" value="UniProtKB-KW"/>
</dbReference>
<evidence type="ECO:0000256" key="10">
    <source>
        <dbReference type="SAM" id="MobiDB-lite"/>
    </source>
</evidence>
<evidence type="ECO:0000313" key="12">
    <source>
        <dbReference type="EMBL" id="KAK7734756.1"/>
    </source>
</evidence>
<dbReference type="Proteomes" id="UP001320245">
    <property type="component" value="Unassembled WGS sequence"/>
</dbReference>
<feature type="region of interest" description="Disordered" evidence="10">
    <location>
        <begin position="221"/>
        <end position="241"/>
    </location>
</feature>
<reference evidence="12 13" key="1">
    <citation type="journal article" date="2023" name="PLoS ONE">
        <title>Cytospora paraplurivora sp. nov. isolated from orchards with fruit tree decline syndrome in Ontario, Canada.</title>
        <authorList>
            <person name="Ilyukhin E."/>
            <person name="Nguyen H.D.T."/>
            <person name="Castle A.J."/>
            <person name="Ellouze W."/>
        </authorList>
    </citation>
    <scope>NUCLEOTIDE SEQUENCE [LARGE SCALE GENOMIC DNA]</scope>
    <source>
        <strain evidence="12 13">FDS-564</strain>
    </source>
</reference>
<keyword evidence="4" id="KW-0719">Serine esterase</keyword>
<evidence type="ECO:0000256" key="6">
    <source>
        <dbReference type="ARBA" id="ARBA00022832"/>
    </source>
</evidence>
<proteinExistence type="inferred from homology"/>
<evidence type="ECO:0000256" key="1">
    <source>
        <dbReference type="ARBA" id="ARBA00006499"/>
    </source>
</evidence>
<dbReference type="PANTHER" id="PTHR10655:SF17">
    <property type="entry name" value="LYSOPHOSPHOLIPASE-LIKE PROTEIN 1"/>
    <property type="match status" value="1"/>
</dbReference>
<evidence type="ECO:0000256" key="8">
    <source>
        <dbReference type="ARBA" id="ARBA00031195"/>
    </source>
</evidence>
<comment type="function">
    <text evidence="7">Hydrolyzes fatty acids from S-acylated cysteine residues in proteins with a strong preference for palmitoylated G-alpha proteins over other acyl substrates. Mediates the deacylation of G-alpha proteins such as GPA1 in vivo, but has weak or no activity toward palmitoylated Ras proteins. Has weak lysophospholipase activity in vitro; however such activity may not exist in vivo.</text>
</comment>
<evidence type="ECO:0000256" key="3">
    <source>
        <dbReference type="ARBA" id="ARBA00014923"/>
    </source>
</evidence>
<feature type="domain" description="Phospholipase/carboxylesterase/thioesterase" evidence="11">
    <location>
        <begin position="12"/>
        <end position="219"/>
    </location>
</feature>
<dbReference type="InterPro" id="IPR050565">
    <property type="entry name" value="LYPA1-2/EST-like"/>
</dbReference>
<keyword evidence="6" id="KW-0276">Fatty acid metabolism</keyword>
<keyword evidence="6" id="KW-0443">Lipid metabolism</keyword>
<sequence length="241" mass="25972">MASLRRAQPLVFPAVNTHTATVIFSHGLGDTGHGWASAVENWRRRQRLDEVKFILPHAPEIPITCNQRIDGTIEAMRENEDAEGIKTSREYLSSLIQSEIDAGIPADRIVLGGFSQGAAMSIFTGLTAKVKLAGIVALSGWLLLSRTFREELAASPGLNSNTPILMCQGDSDPLVLPELSRLSYQVLNTAGLNVTRKVYEGLTHSASLEELDDVEEFLKGRLPPLGDKASAGAAGEGKPEL</sequence>
<protein>
    <recommendedName>
        <fullName evidence="3">Acyl-protein thioesterase 1</fullName>
        <ecNumber evidence="2">3.1.2.22</ecNumber>
    </recommendedName>
    <alternativeName>
        <fullName evidence="8">Palmitoyl-protein hydrolase</fullName>
    </alternativeName>
</protein>
<name>A0AAN9TZV7_9PEZI</name>
<evidence type="ECO:0000256" key="5">
    <source>
        <dbReference type="ARBA" id="ARBA00022801"/>
    </source>
</evidence>
<evidence type="ECO:0000313" key="13">
    <source>
        <dbReference type="Proteomes" id="UP001320245"/>
    </source>
</evidence>
<dbReference type="GO" id="GO:0006631">
    <property type="term" value="P:fatty acid metabolic process"/>
    <property type="evidence" value="ECO:0007669"/>
    <property type="project" value="UniProtKB-KW"/>
</dbReference>
<evidence type="ECO:0000256" key="2">
    <source>
        <dbReference type="ARBA" id="ARBA00012423"/>
    </source>
</evidence>
<keyword evidence="5" id="KW-0378">Hydrolase</keyword>
<evidence type="ECO:0000256" key="9">
    <source>
        <dbReference type="ARBA" id="ARBA00047337"/>
    </source>
</evidence>
<dbReference type="InterPro" id="IPR029058">
    <property type="entry name" value="AB_hydrolase_fold"/>
</dbReference>
<accession>A0AAN9TZV7</accession>
<dbReference type="GO" id="GO:0008474">
    <property type="term" value="F:palmitoyl-(protein) hydrolase activity"/>
    <property type="evidence" value="ECO:0007669"/>
    <property type="project" value="UniProtKB-EC"/>
</dbReference>
<keyword evidence="13" id="KW-1185">Reference proteome</keyword>
<dbReference type="Pfam" id="PF02230">
    <property type="entry name" value="Abhydrolase_2"/>
    <property type="match status" value="1"/>
</dbReference>
<comment type="catalytic activity">
    <reaction evidence="9">
        <text>S-hexadecanoyl-L-cysteinyl-[protein] + H2O = L-cysteinyl-[protein] + hexadecanoate + H(+)</text>
        <dbReference type="Rhea" id="RHEA:19233"/>
        <dbReference type="Rhea" id="RHEA-COMP:10131"/>
        <dbReference type="Rhea" id="RHEA-COMP:11032"/>
        <dbReference type="ChEBI" id="CHEBI:7896"/>
        <dbReference type="ChEBI" id="CHEBI:15377"/>
        <dbReference type="ChEBI" id="CHEBI:15378"/>
        <dbReference type="ChEBI" id="CHEBI:29950"/>
        <dbReference type="ChEBI" id="CHEBI:74151"/>
        <dbReference type="EC" id="3.1.2.22"/>
    </reaction>
</comment>
<dbReference type="AlphaFoldDB" id="A0AAN9TZV7"/>
<dbReference type="InterPro" id="IPR003140">
    <property type="entry name" value="PLipase/COase/thioEstase"/>
</dbReference>
<dbReference type="EC" id="3.1.2.22" evidence="2"/>
<comment type="similarity">
    <text evidence="1">Belongs to the AB hydrolase superfamily. AB hydrolase 2 family.</text>
</comment>